<evidence type="ECO:0008006" key="3">
    <source>
        <dbReference type="Google" id="ProtNLM"/>
    </source>
</evidence>
<sequence>MKNICSILKKAENKKLLVVFPHPDDESFATGGLLLKAKKLGFETHLLTLTRGGAGRISINPKGKSLKEIRSEELLQSTRILGVDNLILTDFDDGKLKSRNGWCKVVEKCLLKIKPAVVVTYDPSGATGHPDHIKLCLKVKEIVSKLDQKSRPVLVWTTFYPQIARHFVPGEVRNYLVDADYELKLTLLEVITKFRAILSHRSQRYENLFAIVLGMLIVKKEWYHRVELGRQYPYKYIDFKI</sequence>
<accession>A0A0G0NCK3</accession>
<reference evidence="1 2" key="1">
    <citation type="journal article" date="2015" name="Nature">
        <title>rRNA introns, odd ribosomes, and small enigmatic genomes across a large radiation of phyla.</title>
        <authorList>
            <person name="Brown C.T."/>
            <person name="Hug L.A."/>
            <person name="Thomas B.C."/>
            <person name="Sharon I."/>
            <person name="Castelle C.J."/>
            <person name="Singh A."/>
            <person name="Wilkins M.J."/>
            <person name="Williams K.H."/>
            <person name="Banfield J.F."/>
        </authorList>
    </citation>
    <scope>NUCLEOTIDE SEQUENCE [LARGE SCALE GENOMIC DNA]</scope>
</reference>
<evidence type="ECO:0000313" key="1">
    <source>
        <dbReference type="EMBL" id="KKR10551.1"/>
    </source>
</evidence>
<comment type="caution">
    <text evidence="1">The sequence shown here is derived from an EMBL/GenBank/DDBJ whole genome shotgun (WGS) entry which is preliminary data.</text>
</comment>
<dbReference type="SUPFAM" id="SSF102588">
    <property type="entry name" value="LmbE-like"/>
    <property type="match status" value="1"/>
</dbReference>
<proteinExistence type="predicted"/>
<dbReference type="PANTHER" id="PTHR12993:SF11">
    <property type="entry name" value="N-ACETYLGLUCOSAMINYL-PHOSPHATIDYLINOSITOL DE-N-ACETYLASE"/>
    <property type="match status" value="1"/>
</dbReference>
<evidence type="ECO:0000313" key="2">
    <source>
        <dbReference type="Proteomes" id="UP000034246"/>
    </source>
</evidence>
<protein>
    <recommendedName>
        <fullName evidence="3">N-acetylglucosaminyl phosphatidylinositol deacetylase</fullName>
    </recommendedName>
</protein>
<name>A0A0G0NCK3_9BACT</name>
<dbReference type="Pfam" id="PF02585">
    <property type="entry name" value="PIG-L"/>
    <property type="match status" value="1"/>
</dbReference>
<dbReference type="InterPro" id="IPR024078">
    <property type="entry name" value="LmbE-like_dom_sf"/>
</dbReference>
<gene>
    <name evidence="1" type="ORF">UT39_C0018G0024</name>
</gene>
<dbReference type="STRING" id="1618550.UT39_C0018G0024"/>
<dbReference type="InterPro" id="IPR003737">
    <property type="entry name" value="GlcNAc_PI_deacetylase-related"/>
</dbReference>
<dbReference type="AlphaFoldDB" id="A0A0G0NCK3"/>
<dbReference type="EMBL" id="LBWP01000018">
    <property type="protein sequence ID" value="KKR10551.1"/>
    <property type="molecule type" value="Genomic_DNA"/>
</dbReference>
<dbReference type="Proteomes" id="UP000034246">
    <property type="component" value="Unassembled WGS sequence"/>
</dbReference>
<organism evidence="1 2">
    <name type="scientific">Candidatus Woesebacteria bacterium GW2011_GWA1_39_21</name>
    <dbReference type="NCBI Taxonomy" id="1618550"/>
    <lineage>
        <taxon>Bacteria</taxon>
        <taxon>Candidatus Woeseibacteriota</taxon>
    </lineage>
</organism>
<dbReference type="GO" id="GO:0016811">
    <property type="term" value="F:hydrolase activity, acting on carbon-nitrogen (but not peptide) bonds, in linear amides"/>
    <property type="evidence" value="ECO:0007669"/>
    <property type="project" value="TreeGrafter"/>
</dbReference>
<dbReference type="PANTHER" id="PTHR12993">
    <property type="entry name" value="N-ACETYLGLUCOSAMINYL-PHOSPHATIDYLINOSITOL DE-N-ACETYLASE-RELATED"/>
    <property type="match status" value="1"/>
</dbReference>
<dbReference type="Gene3D" id="3.40.50.10320">
    <property type="entry name" value="LmbE-like"/>
    <property type="match status" value="1"/>
</dbReference>